<evidence type="ECO:0000313" key="1">
    <source>
        <dbReference type="EMBL" id="MBA0571648.1"/>
    </source>
</evidence>
<sequence length="32" mass="3686">MLLKVRDAEFTSLELSWMKEKLTNSCEKNIGA</sequence>
<dbReference type="AlphaFoldDB" id="A0A7J8N3Q8"/>
<keyword evidence="2" id="KW-1185">Reference proteome</keyword>
<proteinExistence type="predicted"/>
<dbReference type="EMBL" id="JABEZX010000012">
    <property type="protein sequence ID" value="MBA0571648.1"/>
    <property type="molecule type" value="Genomic_DNA"/>
</dbReference>
<protein>
    <submittedName>
        <fullName evidence="1">Uncharacterized protein</fullName>
    </submittedName>
</protein>
<reference evidence="1 2" key="1">
    <citation type="journal article" date="2019" name="Genome Biol. Evol.">
        <title>Insights into the evolution of the New World diploid cottons (Gossypium, subgenus Houzingenia) based on genome sequencing.</title>
        <authorList>
            <person name="Grover C.E."/>
            <person name="Arick M.A. 2nd"/>
            <person name="Thrash A."/>
            <person name="Conover J.L."/>
            <person name="Sanders W.S."/>
            <person name="Peterson D.G."/>
            <person name="Frelichowski J.E."/>
            <person name="Scheffler J.A."/>
            <person name="Scheffler B.E."/>
            <person name="Wendel J.F."/>
        </authorList>
    </citation>
    <scope>NUCLEOTIDE SEQUENCE [LARGE SCALE GENOMIC DNA]</scope>
    <source>
        <strain evidence="1">157</strain>
        <tissue evidence="1">Leaf</tissue>
    </source>
</reference>
<gene>
    <name evidence="1" type="ORF">Golob_002028</name>
</gene>
<dbReference type="Proteomes" id="UP000593572">
    <property type="component" value="Unassembled WGS sequence"/>
</dbReference>
<evidence type="ECO:0000313" key="2">
    <source>
        <dbReference type="Proteomes" id="UP000593572"/>
    </source>
</evidence>
<name>A0A7J8N3Q8_9ROSI</name>
<accession>A0A7J8N3Q8</accession>
<organism evidence="1 2">
    <name type="scientific">Gossypium lobatum</name>
    <dbReference type="NCBI Taxonomy" id="34289"/>
    <lineage>
        <taxon>Eukaryota</taxon>
        <taxon>Viridiplantae</taxon>
        <taxon>Streptophyta</taxon>
        <taxon>Embryophyta</taxon>
        <taxon>Tracheophyta</taxon>
        <taxon>Spermatophyta</taxon>
        <taxon>Magnoliopsida</taxon>
        <taxon>eudicotyledons</taxon>
        <taxon>Gunneridae</taxon>
        <taxon>Pentapetalae</taxon>
        <taxon>rosids</taxon>
        <taxon>malvids</taxon>
        <taxon>Malvales</taxon>
        <taxon>Malvaceae</taxon>
        <taxon>Malvoideae</taxon>
        <taxon>Gossypium</taxon>
    </lineage>
</organism>
<comment type="caution">
    <text evidence="1">The sequence shown here is derived from an EMBL/GenBank/DDBJ whole genome shotgun (WGS) entry which is preliminary data.</text>
</comment>